<gene>
    <name evidence="1" type="ORF">HannXRQ_Chr14g0455561</name>
</gene>
<dbReference type="AlphaFoldDB" id="A0A251SKF9"/>
<dbReference type="InParanoid" id="A0A251SKF9"/>
<keyword evidence="2" id="KW-1185">Reference proteome</keyword>
<reference evidence="2" key="1">
    <citation type="journal article" date="2017" name="Nature">
        <title>The sunflower genome provides insights into oil metabolism, flowering and Asterid evolution.</title>
        <authorList>
            <person name="Badouin H."/>
            <person name="Gouzy J."/>
            <person name="Grassa C.J."/>
            <person name="Murat F."/>
            <person name="Staton S.E."/>
            <person name="Cottret L."/>
            <person name="Lelandais-Briere C."/>
            <person name="Owens G.L."/>
            <person name="Carrere S."/>
            <person name="Mayjonade B."/>
            <person name="Legrand L."/>
            <person name="Gill N."/>
            <person name="Kane N.C."/>
            <person name="Bowers J.E."/>
            <person name="Hubner S."/>
            <person name="Bellec A."/>
            <person name="Berard A."/>
            <person name="Berges H."/>
            <person name="Blanchet N."/>
            <person name="Boniface M.C."/>
            <person name="Brunel D."/>
            <person name="Catrice O."/>
            <person name="Chaidir N."/>
            <person name="Claudel C."/>
            <person name="Donnadieu C."/>
            <person name="Faraut T."/>
            <person name="Fievet G."/>
            <person name="Helmstetter N."/>
            <person name="King M."/>
            <person name="Knapp S.J."/>
            <person name="Lai Z."/>
            <person name="Le Paslier M.C."/>
            <person name="Lippi Y."/>
            <person name="Lorenzon L."/>
            <person name="Mandel J.R."/>
            <person name="Marage G."/>
            <person name="Marchand G."/>
            <person name="Marquand E."/>
            <person name="Bret-Mestries E."/>
            <person name="Morien E."/>
            <person name="Nambeesan S."/>
            <person name="Nguyen T."/>
            <person name="Pegot-Espagnet P."/>
            <person name="Pouilly N."/>
            <person name="Raftis F."/>
            <person name="Sallet E."/>
            <person name="Schiex T."/>
            <person name="Thomas J."/>
            <person name="Vandecasteele C."/>
            <person name="Vares D."/>
            <person name="Vear F."/>
            <person name="Vautrin S."/>
            <person name="Crespi M."/>
            <person name="Mangin B."/>
            <person name="Burke J.M."/>
            <person name="Salse J."/>
            <person name="Munos S."/>
            <person name="Vincourt P."/>
            <person name="Rieseberg L.H."/>
            <person name="Langlade N.B."/>
        </authorList>
    </citation>
    <scope>NUCLEOTIDE SEQUENCE [LARGE SCALE GENOMIC DNA]</scope>
    <source>
        <strain evidence="2">cv. SF193</strain>
    </source>
</reference>
<dbReference type="Proteomes" id="UP000215914">
    <property type="component" value="Chromosome 14"/>
</dbReference>
<organism evidence="1 2">
    <name type="scientific">Helianthus annuus</name>
    <name type="common">Common sunflower</name>
    <dbReference type="NCBI Taxonomy" id="4232"/>
    <lineage>
        <taxon>Eukaryota</taxon>
        <taxon>Viridiplantae</taxon>
        <taxon>Streptophyta</taxon>
        <taxon>Embryophyta</taxon>
        <taxon>Tracheophyta</taxon>
        <taxon>Spermatophyta</taxon>
        <taxon>Magnoliopsida</taxon>
        <taxon>eudicotyledons</taxon>
        <taxon>Gunneridae</taxon>
        <taxon>Pentapetalae</taxon>
        <taxon>asterids</taxon>
        <taxon>campanulids</taxon>
        <taxon>Asterales</taxon>
        <taxon>Asteraceae</taxon>
        <taxon>Asteroideae</taxon>
        <taxon>Heliantheae alliance</taxon>
        <taxon>Heliantheae</taxon>
        <taxon>Helianthus</taxon>
    </lineage>
</organism>
<sequence length="112" mass="13290">MKYLTELFSSKLIWSSMWFRIKCVSSVLGFKPTQINGWLLSSLDNAFLTGGPYFIWINLSLNMMLLKPLELNKWTVFIQKVIPIYSSYDKQLVSRDRKRNKCNYKYTFSLEI</sequence>
<proteinExistence type="predicted"/>
<name>A0A251SKF9_HELAN</name>
<protein>
    <submittedName>
        <fullName evidence="1">Uncharacterized protein</fullName>
    </submittedName>
</protein>
<dbReference type="EMBL" id="CM007903">
    <property type="protein sequence ID" value="OTF99344.1"/>
    <property type="molecule type" value="Genomic_DNA"/>
</dbReference>
<evidence type="ECO:0000313" key="2">
    <source>
        <dbReference type="Proteomes" id="UP000215914"/>
    </source>
</evidence>
<evidence type="ECO:0000313" key="1">
    <source>
        <dbReference type="EMBL" id="OTF99344.1"/>
    </source>
</evidence>
<accession>A0A251SKF9</accession>